<gene>
    <name evidence="2" type="ORF">CPELLU_LOCUS17542</name>
</gene>
<feature type="non-terminal residue" evidence="2">
    <location>
        <position position="300"/>
    </location>
</feature>
<accession>A0A9N9JYX9</accession>
<dbReference type="OrthoDB" id="2413693at2759"/>
<protein>
    <submittedName>
        <fullName evidence="2">20909_t:CDS:1</fullName>
    </submittedName>
</protein>
<feature type="transmembrane region" description="Helical" evidence="1">
    <location>
        <begin position="15"/>
        <end position="44"/>
    </location>
</feature>
<evidence type="ECO:0000313" key="3">
    <source>
        <dbReference type="Proteomes" id="UP000789759"/>
    </source>
</evidence>
<sequence length="300" mass="34452">VSKASNASDRKKVNWFFILSLLIMPVYILFTSVGWIGVILVFVLSKRKDVKVKSVNVEEKNRCDDIHSKTSLTNNVSLSADSLAKQTTLNITNIKHNDAPNQEEVVSNFFNTLRTMKKSTNISTPENKVNNIFTSEKKDTNIFTSEKKDTNIFLSEKKDTNIFTSEKKDTNIFTSEKKDTNIFTSEKKGTNIFTSEKKGTNIFTSEEKDTNIFTSEKKDTNIFTSEKKDTKIFASEKKDIIEKKDGYIHMTEKHGNIFDKGCKCNRTYIKSIPTELTEEERLLENIEYIENTFVYDIISD</sequence>
<keyword evidence="1" id="KW-1133">Transmembrane helix</keyword>
<evidence type="ECO:0000256" key="1">
    <source>
        <dbReference type="SAM" id="Phobius"/>
    </source>
</evidence>
<proteinExistence type="predicted"/>
<dbReference type="Proteomes" id="UP000789759">
    <property type="component" value="Unassembled WGS sequence"/>
</dbReference>
<dbReference type="EMBL" id="CAJVQA010030195">
    <property type="protein sequence ID" value="CAG8798758.1"/>
    <property type="molecule type" value="Genomic_DNA"/>
</dbReference>
<comment type="caution">
    <text evidence="2">The sequence shown here is derived from an EMBL/GenBank/DDBJ whole genome shotgun (WGS) entry which is preliminary data.</text>
</comment>
<organism evidence="2 3">
    <name type="scientific">Cetraspora pellucida</name>
    <dbReference type="NCBI Taxonomy" id="1433469"/>
    <lineage>
        <taxon>Eukaryota</taxon>
        <taxon>Fungi</taxon>
        <taxon>Fungi incertae sedis</taxon>
        <taxon>Mucoromycota</taxon>
        <taxon>Glomeromycotina</taxon>
        <taxon>Glomeromycetes</taxon>
        <taxon>Diversisporales</taxon>
        <taxon>Gigasporaceae</taxon>
        <taxon>Cetraspora</taxon>
    </lineage>
</organism>
<evidence type="ECO:0000313" key="2">
    <source>
        <dbReference type="EMBL" id="CAG8798758.1"/>
    </source>
</evidence>
<keyword evidence="1" id="KW-0812">Transmembrane</keyword>
<reference evidence="2" key="1">
    <citation type="submission" date="2021-06" db="EMBL/GenBank/DDBJ databases">
        <authorList>
            <person name="Kallberg Y."/>
            <person name="Tangrot J."/>
            <person name="Rosling A."/>
        </authorList>
    </citation>
    <scope>NUCLEOTIDE SEQUENCE</scope>
    <source>
        <strain evidence="2">FL966</strain>
    </source>
</reference>
<feature type="non-terminal residue" evidence="2">
    <location>
        <position position="1"/>
    </location>
</feature>
<name>A0A9N9JYX9_9GLOM</name>
<dbReference type="AlphaFoldDB" id="A0A9N9JYX9"/>
<keyword evidence="3" id="KW-1185">Reference proteome</keyword>
<keyword evidence="1" id="KW-0472">Membrane</keyword>